<reference evidence="1 2" key="1">
    <citation type="submission" date="2019-11" db="EMBL/GenBank/DDBJ databases">
        <title>Description of Pedobacter sp. LMG 31462T.</title>
        <authorList>
            <person name="Carlier A."/>
            <person name="Qi S."/>
            <person name="Vandamme P."/>
        </authorList>
    </citation>
    <scope>NUCLEOTIDE SEQUENCE [LARGE SCALE GENOMIC DNA]</scope>
    <source>
        <strain evidence="1 2">LMG 31462</strain>
    </source>
</reference>
<accession>A0ABR6EUG4</accession>
<name>A0ABR6EUG4_9SPHI</name>
<protein>
    <recommendedName>
        <fullName evidence="3">DNA-binding protein</fullName>
    </recommendedName>
</protein>
<sequence>MKGVSIVETELLESLIWTIGDLKNTVQNTVAELKQLKEPYLTTQEVMAITKFGEKWVQDNKDKIGFTLKGGKLIFKRKDVEAFMDEDYFQAQKPRGRKLKL</sequence>
<dbReference type="RefSeq" id="WP_182955224.1">
    <property type="nucleotide sequence ID" value="NZ_WNXC01000001.1"/>
</dbReference>
<dbReference type="Proteomes" id="UP000636110">
    <property type="component" value="Unassembled WGS sequence"/>
</dbReference>
<keyword evidence="2" id="KW-1185">Reference proteome</keyword>
<evidence type="ECO:0000313" key="1">
    <source>
        <dbReference type="EMBL" id="MBB2148837.1"/>
    </source>
</evidence>
<proteinExistence type="predicted"/>
<gene>
    <name evidence="1" type="ORF">GM920_07925</name>
</gene>
<organism evidence="1 2">
    <name type="scientific">Pedobacter gandavensis</name>
    <dbReference type="NCBI Taxonomy" id="2679963"/>
    <lineage>
        <taxon>Bacteria</taxon>
        <taxon>Pseudomonadati</taxon>
        <taxon>Bacteroidota</taxon>
        <taxon>Sphingobacteriia</taxon>
        <taxon>Sphingobacteriales</taxon>
        <taxon>Sphingobacteriaceae</taxon>
        <taxon>Pedobacter</taxon>
    </lineage>
</organism>
<evidence type="ECO:0008006" key="3">
    <source>
        <dbReference type="Google" id="ProtNLM"/>
    </source>
</evidence>
<evidence type="ECO:0000313" key="2">
    <source>
        <dbReference type="Proteomes" id="UP000636110"/>
    </source>
</evidence>
<comment type="caution">
    <text evidence="1">The sequence shown here is derived from an EMBL/GenBank/DDBJ whole genome shotgun (WGS) entry which is preliminary data.</text>
</comment>
<dbReference type="EMBL" id="WNXC01000001">
    <property type="protein sequence ID" value="MBB2148837.1"/>
    <property type="molecule type" value="Genomic_DNA"/>
</dbReference>